<evidence type="ECO:0000313" key="3">
    <source>
        <dbReference type="EMBL" id="QCI05186.1"/>
    </source>
</evidence>
<dbReference type="Gene3D" id="1.10.287.670">
    <property type="entry name" value="Phycobilisome degradation protein NblA"/>
    <property type="match status" value="1"/>
</dbReference>
<organism evidence="3">
    <name type="scientific">Centroceras clavulatum</name>
    <dbReference type="NCBI Taxonomy" id="159503"/>
    <lineage>
        <taxon>Eukaryota</taxon>
        <taxon>Rhodophyta</taxon>
        <taxon>Florideophyceae</taxon>
        <taxon>Rhodymeniophycidae</taxon>
        <taxon>Ceramiales</taxon>
        <taxon>Ceramiaceae</taxon>
        <taxon>Centroceras</taxon>
    </lineage>
</organism>
<protein>
    <recommendedName>
        <fullName evidence="2">Uncharacterized protein ycf18</fullName>
    </recommendedName>
</protein>
<dbReference type="EMBL" id="MK814618">
    <property type="protein sequence ID" value="QCI05186.1"/>
    <property type="molecule type" value="Genomic_DNA"/>
</dbReference>
<geneLocation type="plastid" evidence="3"/>
<dbReference type="AlphaFoldDB" id="A0A4D6WP68"/>
<evidence type="ECO:0000256" key="1">
    <source>
        <dbReference type="ARBA" id="ARBA00008091"/>
    </source>
</evidence>
<name>A0A4D6WP68_9FLOR</name>
<reference evidence="3" key="1">
    <citation type="journal article" date="2019" name="Mol. Phylogenet. Evol.">
        <title>Morphological evolution and classification of the red algal order Ceramiales inferred using plastid phylogenomics.</title>
        <authorList>
            <person name="Diaz-Tapia P."/>
            <person name="Pasella M.M."/>
            <person name="Verbruggen H."/>
            <person name="Maggs C.A."/>
        </authorList>
    </citation>
    <scope>NUCLEOTIDE SEQUENCE</scope>
    <source>
        <strain evidence="3">HV6547_2</strain>
    </source>
</reference>
<sequence length="57" mass="7042">MNYENKINLEQEFKLAIYKQKINKFYGLNLKKHLLYLLKLMMLKDNLIKYFIKNEIS</sequence>
<proteinExistence type="inferred from homology"/>
<gene>
    <name evidence="3" type="primary">nblA</name>
</gene>
<comment type="similarity">
    <text evidence="1">Belongs to the ycf18/nblA family.</text>
</comment>
<dbReference type="SUPFAM" id="SSF109859">
    <property type="entry name" value="NblA-like"/>
    <property type="match status" value="1"/>
</dbReference>
<evidence type="ECO:0000256" key="2">
    <source>
        <dbReference type="ARBA" id="ARBA00021553"/>
    </source>
</evidence>
<reference evidence="3" key="2">
    <citation type="submission" date="2019-04" db="EMBL/GenBank/DDBJ databases">
        <authorList>
            <person name="Pasella M."/>
        </authorList>
    </citation>
    <scope>NUCLEOTIDE SEQUENCE</scope>
    <source>
        <strain evidence="3">HV6547_2</strain>
    </source>
</reference>
<dbReference type="InterPro" id="IPR007574">
    <property type="entry name" value="NblA"/>
</dbReference>
<accession>A0A4D6WP68</accession>
<dbReference type="Pfam" id="PF04485">
    <property type="entry name" value="NblA"/>
    <property type="match status" value="1"/>
</dbReference>
<dbReference type="InterPro" id="IPR036904">
    <property type="entry name" value="NblA_sf"/>
</dbReference>
<keyword evidence="3" id="KW-0934">Plastid</keyword>